<feature type="region of interest" description="Disordered" evidence="1">
    <location>
        <begin position="25"/>
        <end position="52"/>
    </location>
</feature>
<dbReference type="AlphaFoldDB" id="A0A7C4LL39"/>
<evidence type="ECO:0000313" key="2">
    <source>
        <dbReference type="EMBL" id="HGT39732.1"/>
    </source>
</evidence>
<protein>
    <submittedName>
        <fullName evidence="2">Uncharacterized protein</fullName>
    </submittedName>
</protein>
<name>A0A7C4LL39_9PLAN</name>
<reference evidence="2" key="1">
    <citation type="journal article" date="2020" name="mSystems">
        <title>Genome- and Community-Level Interaction Insights into Carbon Utilization and Element Cycling Functions of Hydrothermarchaeota in Hydrothermal Sediment.</title>
        <authorList>
            <person name="Zhou Z."/>
            <person name="Liu Y."/>
            <person name="Xu W."/>
            <person name="Pan J."/>
            <person name="Luo Z.H."/>
            <person name="Li M."/>
        </authorList>
    </citation>
    <scope>NUCLEOTIDE SEQUENCE [LARGE SCALE GENOMIC DNA]</scope>
    <source>
        <strain evidence="2">SpSt-508</strain>
    </source>
</reference>
<dbReference type="InterPro" id="IPR006311">
    <property type="entry name" value="TAT_signal"/>
</dbReference>
<dbReference type="PROSITE" id="PS51257">
    <property type="entry name" value="PROKAR_LIPOPROTEIN"/>
    <property type="match status" value="1"/>
</dbReference>
<organism evidence="2">
    <name type="scientific">Schlesneria paludicola</name>
    <dbReference type="NCBI Taxonomy" id="360056"/>
    <lineage>
        <taxon>Bacteria</taxon>
        <taxon>Pseudomonadati</taxon>
        <taxon>Planctomycetota</taxon>
        <taxon>Planctomycetia</taxon>
        <taxon>Planctomycetales</taxon>
        <taxon>Planctomycetaceae</taxon>
        <taxon>Schlesneria</taxon>
    </lineage>
</organism>
<sequence length="160" mass="15946">MSLDRRDFHKLTLAALSGIVAGAAGCGQQPSSQPPGTTAPTPEPSSPAAADVALSEAEQLLLDEPHVCRGLNTCKGLGRGGDNACAGQGTCASVADHACAGQNECKGQGGCGTNPGFNACKGQGGCHVPLMDEIWSKARAAFEAAMQKSGKTVGPAPAKS</sequence>
<proteinExistence type="predicted"/>
<dbReference type="EMBL" id="DSVQ01000015">
    <property type="protein sequence ID" value="HGT39732.1"/>
    <property type="molecule type" value="Genomic_DNA"/>
</dbReference>
<feature type="compositionally biased region" description="Low complexity" evidence="1">
    <location>
        <begin position="34"/>
        <end position="50"/>
    </location>
</feature>
<accession>A0A7C4LL39</accession>
<comment type="caution">
    <text evidence="2">The sequence shown here is derived from an EMBL/GenBank/DDBJ whole genome shotgun (WGS) entry which is preliminary data.</text>
</comment>
<dbReference type="PROSITE" id="PS51318">
    <property type="entry name" value="TAT"/>
    <property type="match status" value="1"/>
</dbReference>
<evidence type="ECO:0000256" key="1">
    <source>
        <dbReference type="SAM" id="MobiDB-lite"/>
    </source>
</evidence>
<gene>
    <name evidence="2" type="ORF">ENS64_10800</name>
</gene>